<dbReference type="PROSITE" id="PS50894">
    <property type="entry name" value="HPT"/>
    <property type="match status" value="1"/>
</dbReference>
<dbReference type="Pfam" id="PF09084">
    <property type="entry name" value="NMT1"/>
    <property type="match status" value="1"/>
</dbReference>
<dbReference type="PANTHER" id="PTHR45339:SF5">
    <property type="entry name" value="HISTIDINE KINASE"/>
    <property type="match status" value="1"/>
</dbReference>
<dbReference type="FunFam" id="3.30.450.20:FF:000060">
    <property type="entry name" value="Sensor protein FixL"/>
    <property type="match status" value="1"/>
</dbReference>
<feature type="transmembrane region" description="Helical" evidence="18">
    <location>
        <begin position="342"/>
        <end position="364"/>
    </location>
</feature>
<evidence type="ECO:0000256" key="3">
    <source>
        <dbReference type="ARBA" id="ARBA00012438"/>
    </source>
</evidence>
<dbReference type="InterPro" id="IPR013767">
    <property type="entry name" value="PAS_fold"/>
</dbReference>
<dbReference type="Proteomes" id="UP000194003">
    <property type="component" value="Unassembled WGS sequence"/>
</dbReference>
<dbReference type="PROSITE" id="PS50110">
    <property type="entry name" value="RESPONSE_REGULATORY"/>
    <property type="match status" value="2"/>
</dbReference>
<feature type="modified residue" description="4-aspartylphosphate" evidence="15">
    <location>
        <position position="1097"/>
    </location>
</feature>
<dbReference type="InterPro" id="IPR035965">
    <property type="entry name" value="PAS-like_dom_sf"/>
</dbReference>
<dbReference type="CDD" id="cd00130">
    <property type="entry name" value="PAS"/>
    <property type="match status" value="1"/>
</dbReference>
<proteinExistence type="predicted"/>
<evidence type="ECO:0000256" key="4">
    <source>
        <dbReference type="ARBA" id="ARBA00022553"/>
    </source>
</evidence>
<feature type="chain" id="PRO_5012937653" description="Sensor protein FixL" evidence="19">
    <location>
        <begin position="26"/>
        <end position="1564"/>
    </location>
</feature>
<name>A0A1Y2JZB8_9PROT</name>
<comment type="function">
    <text evidence="10">Putative oxygen sensor; modulates the activity of FixJ, a transcriptional activator of nitrogen fixation fixK gene. FixL probably acts as a kinase that phosphorylates FixJ.</text>
</comment>
<feature type="modified residue" description="Phosphohistidine" evidence="14">
    <location>
        <position position="1413"/>
    </location>
</feature>
<feature type="region of interest" description="Disordered" evidence="17">
    <location>
        <begin position="1332"/>
        <end position="1354"/>
    </location>
</feature>
<dbReference type="CDD" id="cd06225">
    <property type="entry name" value="HAMP"/>
    <property type="match status" value="1"/>
</dbReference>
<dbReference type="InterPro" id="IPR003661">
    <property type="entry name" value="HisK_dim/P_dom"/>
</dbReference>
<dbReference type="InterPro" id="IPR008207">
    <property type="entry name" value="Sig_transdc_His_kin_Hpt_dom"/>
</dbReference>
<dbReference type="GO" id="GO:0005886">
    <property type="term" value="C:plasma membrane"/>
    <property type="evidence" value="ECO:0007669"/>
    <property type="project" value="UniProtKB-SubCell"/>
</dbReference>
<dbReference type="Gene3D" id="3.30.450.20">
    <property type="entry name" value="PAS domain"/>
    <property type="match status" value="1"/>
</dbReference>
<dbReference type="SUPFAM" id="SSF55874">
    <property type="entry name" value="ATPase domain of HSP90 chaperone/DNA topoisomerase II/histidine kinase"/>
    <property type="match status" value="1"/>
</dbReference>
<dbReference type="InterPro" id="IPR000700">
    <property type="entry name" value="PAS-assoc_C"/>
</dbReference>
<evidence type="ECO:0000256" key="18">
    <source>
        <dbReference type="SAM" id="Phobius"/>
    </source>
</evidence>
<protein>
    <recommendedName>
        <fullName evidence="13">Sensor protein FixL</fullName>
        <ecNumber evidence="3">2.7.13.3</ecNumber>
    </recommendedName>
    <alternativeName>
        <fullName evidence="12">Sensory/regulatory protein RpfC</fullName>
    </alternativeName>
</protein>
<dbReference type="InterPro" id="IPR000014">
    <property type="entry name" value="PAS"/>
</dbReference>
<dbReference type="InterPro" id="IPR011006">
    <property type="entry name" value="CheY-like_superfamily"/>
</dbReference>
<dbReference type="Pfam" id="PF00512">
    <property type="entry name" value="HisKA"/>
    <property type="match status" value="1"/>
</dbReference>
<dbReference type="InterPro" id="IPR036641">
    <property type="entry name" value="HPT_dom_sf"/>
</dbReference>
<feature type="modified residue" description="4-aspartylphosphate" evidence="15">
    <location>
        <position position="1248"/>
    </location>
</feature>
<dbReference type="EC" id="2.7.13.3" evidence="3"/>
<keyword evidence="27" id="KW-1185">Reference proteome</keyword>
<sequence length="1564" mass="170566">MYRTLTALLLLLAFALSLAPAPAAANDDIVIQFKWFHQFQFAGYYAAQEQGYFADEGLSVTLRERQPQSNPTDEVLAGRAHYGVSDGGLLALRLNGKPVTLVSQIFQHSPLVLIALKAANIRTPYDLAGKRIMADLDGASLAPIRAMLHKTLGNLNKTRIQPNTYRNADLLAGEVDAMDGYLTDQPYWFELSGAAISVMDPRDYGIDFYGDNLFTTRDEAQNHTGRARRVKRAVERGWKYALSHPEEIVDLILRKYDSRGLEREHLLFEAQRTQEIIGPNFTPVGEYELSRLQKMAETFAILGQTESTRIPADFFLPSAAPQNANSSESVSDSELSSNEGGWILAGLASLFITLGLILLGIWFWQGRPRQLTIRQALFLFAFVFAGLIVSISALAGLLLLEQKQQQQITRERAEADTVARAMGQTSEDLTRFARAFVVTNDAMYLRHFRETLAVRNGLAPPSEGTKRRRSARVEAAYDLAAHIGKLRLTESEKAALNAAMNETDELIVLEQTALNAAQGLFADDVGAFTIRREPAPQLARAQLYDPAHHAARERVTQLTQVFFSLLDARMAEALNTTQRRSHAITLAIAVCTLATILFAVYAFSLFKRRIVDPLQELHQSAHAIEHGDYNQRIAITTDDEMAEAARAFNAMSASVRDRTQRLRSVIDTAVDGIIVINARGVMQEVSPAAQKIFGYSAEQMVGANVSMLMPYPYRSEHDGYLSNYLKSGNTQILGRQRETVGRRHDGALFPMDLAVAEAQINGERFFTGIVRDITQRKLAERELELAKEQAEAATQAKSEFLANMSHEIRTPMNAIIGLSHLALKTDLSPKQRDYVSKISNSAQALLGIINDILDFSKIEAGKLEMESAPFRLQDSLTHLADVMTVKTREKGLELLIWTDPKIPAELEGDALRLGQVLLNLVSNAVKFTDSGEILVTTQWVEESEGKITLRFAVKDNGIGMNAEQQARLFQAFSQADASTTRRFGGTGLGLTISERLVRMMGGAFTVQSAPGEGSEFSFTARFGRVAMEAEPPPISSLDSLGRPVRALIVDDSVESLRILTDICRAAQMSTTVARSGDEALAALRQAEVGEIDVALLDYDMPGLTGAQTAQRIAELLAPAPKFIMVSGLNVSEMGLEANVKPLFQDFLLKPVTQESVLQAIEHALRIQPVATPAAAAASQTDANDGGASAEIHRILQGARILLVEDNEINIQVATELLLEAPLDVFIAENGAEAVDMVNSEPFDAVLMDIQMPVLDGYAAARKIRENPELADLPIIAMTANAMSGDRERCLGAGMNDHVAKPIVPAEMFAALAQWVPLGRQARGLAPLTSATLDAEPPAAKPPAVASAQTTTQHSEMPVIPGIDTEEALARLDGNAGLYWRVLRQFADNQRHAVSQMDAALAQGALDDAERIAHTLKGVAASIGASALAHIAGELESLIEQGQTELAIAESPALGLALNAAIKALDHALTNQGADAKQEPVTAQDYDPAMRELAAMLLEQSINFDVEAQASLEQLLALCPQGPLSALLHSAERALRHYDFDQAHALIARFTHELEQHLAPATESV</sequence>
<evidence type="ECO:0000313" key="27">
    <source>
        <dbReference type="Proteomes" id="UP000194003"/>
    </source>
</evidence>
<evidence type="ECO:0000256" key="8">
    <source>
        <dbReference type="ARBA" id="ARBA00022840"/>
    </source>
</evidence>
<dbReference type="CDD" id="cd17546">
    <property type="entry name" value="REC_hyHK_CKI1_RcsC-like"/>
    <property type="match status" value="1"/>
</dbReference>
<evidence type="ECO:0000313" key="26">
    <source>
        <dbReference type="EMBL" id="OSM00219.1"/>
    </source>
</evidence>
<keyword evidence="19" id="KW-0732">Signal</keyword>
<dbReference type="CDD" id="cd16922">
    <property type="entry name" value="HATPase_EvgS-ArcB-TorS-like"/>
    <property type="match status" value="1"/>
</dbReference>
<evidence type="ECO:0000259" key="23">
    <source>
        <dbReference type="PROSITE" id="PS50113"/>
    </source>
</evidence>
<comment type="subcellular location">
    <subcellularLocation>
        <location evidence="2">Membrane</location>
    </subcellularLocation>
</comment>
<dbReference type="CDD" id="cd00082">
    <property type="entry name" value="HisKA"/>
    <property type="match status" value="1"/>
</dbReference>
<dbReference type="Pfam" id="PF01627">
    <property type="entry name" value="Hpt"/>
    <property type="match status" value="1"/>
</dbReference>
<dbReference type="Gene3D" id="3.40.190.10">
    <property type="entry name" value="Periplasmic binding protein-like II"/>
    <property type="match status" value="2"/>
</dbReference>
<dbReference type="SMART" id="SM00388">
    <property type="entry name" value="HisKA"/>
    <property type="match status" value="1"/>
</dbReference>
<evidence type="ECO:0000259" key="21">
    <source>
        <dbReference type="PROSITE" id="PS50110"/>
    </source>
</evidence>
<gene>
    <name evidence="26" type="ORF">MAIT1_00681</name>
</gene>
<keyword evidence="4 15" id="KW-0597">Phosphoprotein</keyword>
<keyword evidence="7" id="KW-0418">Kinase</keyword>
<dbReference type="SMART" id="SM00091">
    <property type="entry name" value="PAS"/>
    <property type="match status" value="1"/>
</dbReference>
<dbReference type="SUPFAM" id="SSF158472">
    <property type="entry name" value="HAMP domain-like"/>
    <property type="match status" value="1"/>
</dbReference>
<evidence type="ECO:0000256" key="12">
    <source>
        <dbReference type="ARBA" id="ARBA00068150"/>
    </source>
</evidence>
<evidence type="ECO:0000259" key="25">
    <source>
        <dbReference type="PROSITE" id="PS50894"/>
    </source>
</evidence>
<dbReference type="InterPro" id="IPR001789">
    <property type="entry name" value="Sig_transdc_resp-reg_receiver"/>
</dbReference>
<dbReference type="InterPro" id="IPR015168">
    <property type="entry name" value="SsuA/THI5"/>
</dbReference>
<evidence type="ECO:0000259" key="22">
    <source>
        <dbReference type="PROSITE" id="PS50112"/>
    </source>
</evidence>
<dbReference type="SMART" id="SM00304">
    <property type="entry name" value="HAMP"/>
    <property type="match status" value="1"/>
</dbReference>
<dbReference type="GO" id="GO:0006355">
    <property type="term" value="P:regulation of DNA-templated transcription"/>
    <property type="evidence" value="ECO:0007669"/>
    <property type="project" value="InterPro"/>
</dbReference>
<keyword evidence="8" id="KW-0067">ATP-binding</keyword>
<dbReference type="Pfam" id="PF00672">
    <property type="entry name" value="HAMP"/>
    <property type="match status" value="1"/>
</dbReference>
<dbReference type="CDD" id="cd00088">
    <property type="entry name" value="HPT"/>
    <property type="match status" value="1"/>
</dbReference>
<dbReference type="SMART" id="SM00387">
    <property type="entry name" value="HATPase_c"/>
    <property type="match status" value="1"/>
</dbReference>
<feature type="domain" description="HAMP" evidence="24">
    <location>
        <begin position="608"/>
        <end position="660"/>
    </location>
</feature>
<evidence type="ECO:0000256" key="9">
    <source>
        <dbReference type="ARBA" id="ARBA00023012"/>
    </source>
</evidence>
<dbReference type="PANTHER" id="PTHR45339">
    <property type="entry name" value="HYBRID SIGNAL TRANSDUCTION HISTIDINE KINASE J"/>
    <property type="match status" value="1"/>
</dbReference>
<keyword evidence="18" id="KW-1133">Transmembrane helix</keyword>
<dbReference type="SUPFAM" id="SSF52172">
    <property type="entry name" value="CheY-like"/>
    <property type="match status" value="2"/>
</dbReference>
<evidence type="ECO:0000256" key="2">
    <source>
        <dbReference type="ARBA" id="ARBA00004370"/>
    </source>
</evidence>
<comment type="subunit">
    <text evidence="11">At low DSF concentrations, interacts with RpfF.</text>
</comment>
<feature type="domain" description="Response regulatory" evidence="21">
    <location>
        <begin position="1199"/>
        <end position="1315"/>
    </location>
</feature>
<evidence type="ECO:0000256" key="17">
    <source>
        <dbReference type="SAM" id="MobiDB-lite"/>
    </source>
</evidence>
<dbReference type="Gene3D" id="6.10.340.10">
    <property type="match status" value="1"/>
</dbReference>
<dbReference type="Pfam" id="PF02518">
    <property type="entry name" value="HATPase_c"/>
    <property type="match status" value="1"/>
</dbReference>
<dbReference type="SUPFAM" id="SSF53850">
    <property type="entry name" value="Periplasmic binding protein-like II"/>
    <property type="match status" value="1"/>
</dbReference>
<dbReference type="GO" id="GO:0000155">
    <property type="term" value="F:phosphorelay sensor kinase activity"/>
    <property type="evidence" value="ECO:0007669"/>
    <property type="project" value="InterPro"/>
</dbReference>
<evidence type="ECO:0000256" key="6">
    <source>
        <dbReference type="ARBA" id="ARBA00022741"/>
    </source>
</evidence>
<comment type="caution">
    <text evidence="26">The sequence shown here is derived from an EMBL/GenBank/DDBJ whole genome shotgun (WGS) entry which is preliminary data.</text>
</comment>
<dbReference type="FunFam" id="3.30.565.10:FF:000010">
    <property type="entry name" value="Sensor histidine kinase RcsC"/>
    <property type="match status" value="1"/>
</dbReference>
<dbReference type="EMBL" id="LVJN01000021">
    <property type="protein sequence ID" value="OSM00219.1"/>
    <property type="molecule type" value="Genomic_DNA"/>
</dbReference>
<keyword evidence="18" id="KW-0812">Transmembrane</keyword>
<evidence type="ECO:0000259" key="20">
    <source>
        <dbReference type="PROSITE" id="PS50109"/>
    </source>
</evidence>
<dbReference type="SUPFAM" id="SSF47226">
    <property type="entry name" value="Histidine-containing phosphotransfer domain, HPT domain"/>
    <property type="match status" value="1"/>
</dbReference>
<evidence type="ECO:0000256" key="1">
    <source>
        <dbReference type="ARBA" id="ARBA00000085"/>
    </source>
</evidence>
<reference evidence="26 27" key="1">
    <citation type="journal article" date="2016" name="BMC Genomics">
        <title>Combined genomic and structural analyses of a cultured magnetotactic bacterium reveals its niche adaptation to a dynamic environment.</title>
        <authorList>
            <person name="Araujo A.C."/>
            <person name="Morillo V."/>
            <person name="Cypriano J."/>
            <person name="Teixeira L.C."/>
            <person name="Leao P."/>
            <person name="Lyra S."/>
            <person name="Almeida L.G."/>
            <person name="Bazylinski D.A."/>
            <person name="Vasconcellos A.T."/>
            <person name="Abreu F."/>
            <person name="Lins U."/>
        </authorList>
    </citation>
    <scope>NUCLEOTIDE SEQUENCE [LARGE SCALE GENOMIC DNA]</scope>
    <source>
        <strain evidence="26 27">IT-1</strain>
    </source>
</reference>
<evidence type="ECO:0000256" key="11">
    <source>
        <dbReference type="ARBA" id="ARBA00064003"/>
    </source>
</evidence>
<dbReference type="RefSeq" id="WP_085446746.1">
    <property type="nucleotide sequence ID" value="NZ_LVJN01000021.1"/>
</dbReference>
<evidence type="ECO:0000256" key="14">
    <source>
        <dbReference type="PROSITE-ProRule" id="PRU00110"/>
    </source>
</evidence>
<dbReference type="InterPro" id="IPR004358">
    <property type="entry name" value="Sig_transdc_His_kin-like_C"/>
</dbReference>
<feature type="domain" description="PAC" evidence="23">
    <location>
        <begin position="735"/>
        <end position="785"/>
    </location>
</feature>
<dbReference type="PROSITE" id="PS50113">
    <property type="entry name" value="PAC"/>
    <property type="match status" value="1"/>
</dbReference>
<evidence type="ECO:0000259" key="24">
    <source>
        <dbReference type="PROSITE" id="PS50885"/>
    </source>
</evidence>
<evidence type="ECO:0000256" key="16">
    <source>
        <dbReference type="SAM" id="Coils"/>
    </source>
</evidence>
<keyword evidence="9" id="KW-0902">Two-component regulatory system</keyword>
<dbReference type="Gene3D" id="1.20.120.160">
    <property type="entry name" value="HPT domain"/>
    <property type="match status" value="1"/>
</dbReference>
<dbReference type="GO" id="GO:0005524">
    <property type="term" value="F:ATP binding"/>
    <property type="evidence" value="ECO:0007669"/>
    <property type="project" value="UniProtKB-KW"/>
</dbReference>
<dbReference type="Gene3D" id="3.40.50.2300">
    <property type="match status" value="2"/>
</dbReference>
<feature type="domain" description="PAS" evidence="22">
    <location>
        <begin position="658"/>
        <end position="728"/>
    </location>
</feature>
<feature type="compositionally biased region" description="Low complexity" evidence="17">
    <location>
        <begin position="1334"/>
        <end position="1347"/>
    </location>
</feature>
<dbReference type="PROSITE" id="PS50885">
    <property type="entry name" value="HAMP"/>
    <property type="match status" value="1"/>
</dbReference>
<dbReference type="Gene3D" id="3.30.565.10">
    <property type="entry name" value="Histidine kinase-like ATPase, C-terminal domain"/>
    <property type="match status" value="1"/>
</dbReference>
<keyword evidence="16" id="KW-0175">Coiled coil</keyword>
<dbReference type="SMART" id="SM00448">
    <property type="entry name" value="REC"/>
    <property type="match status" value="2"/>
</dbReference>
<dbReference type="InterPro" id="IPR036890">
    <property type="entry name" value="HATPase_C_sf"/>
</dbReference>
<dbReference type="PROSITE" id="PS50109">
    <property type="entry name" value="HIS_KIN"/>
    <property type="match status" value="1"/>
</dbReference>
<evidence type="ECO:0000256" key="5">
    <source>
        <dbReference type="ARBA" id="ARBA00022679"/>
    </source>
</evidence>
<dbReference type="Pfam" id="PF00072">
    <property type="entry name" value="Response_reg"/>
    <property type="match status" value="2"/>
</dbReference>
<dbReference type="Pfam" id="PF00989">
    <property type="entry name" value="PAS"/>
    <property type="match status" value="1"/>
</dbReference>
<feature type="transmembrane region" description="Helical" evidence="18">
    <location>
        <begin position="376"/>
        <end position="400"/>
    </location>
</feature>
<comment type="catalytic activity">
    <reaction evidence="1">
        <text>ATP + protein L-histidine = ADP + protein N-phospho-L-histidine.</text>
        <dbReference type="EC" id="2.7.13.3"/>
    </reaction>
</comment>
<dbReference type="SUPFAM" id="SSF47384">
    <property type="entry name" value="Homodimeric domain of signal transducing histidine kinase"/>
    <property type="match status" value="1"/>
</dbReference>
<dbReference type="Gene3D" id="1.10.287.130">
    <property type="match status" value="1"/>
</dbReference>
<feature type="domain" description="Histidine kinase" evidence="20">
    <location>
        <begin position="803"/>
        <end position="1024"/>
    </location>
</feature>
<dbReference type="SUPFAM" id="SSF55785">
    <property type="entry name" value="PYP-like sensor domain (PAS domain)"/>
    <property type="match status" value="1"/>
</dbReference>
<organism evidence="26 27">
    <name type="scientific">Magnetofaba australis IT-1</name>
    <dbReference type="NCBI Taxonomy" id="1434232"/>
    <lineage>
        <taxon>Bacteria</taxon>
        <taxon>Pseudomonadati</taxon>
        <taxon>Pseudomonadota</taxon>
        <taxon>Magnetococcia</taxon>
        <taxon>Magnetococcales</taxon>
        <taxon>Magnetococcaceae</taxon>
        <taxon>Magnetofaba</taxon>
    </lineage>
</organism>
<accession>A0A1Y2JZB8</accession>
<dbReference type="NCBIfam" id="TIGR00229">
    <property type="entry name" value="sensory_box"/>
    <property type="match status" value="1"/>
</dbReference>
<evidence type="ECO:0000256" key="13">
    <source>
        <dbReference type="ARBA" id="ARBA00070616"/>
    </source>
</evidence>
<dbReference type="STRING" id="1434232.MAIT1_00681"/>
<dbReference type="OrthoDB" id="9801651at2"/>
<dbReference type="FunFam" id="1.10.287.130:FF:000002">
    <property type="entry name" value="Two-component osmosensing histidine kinase"/>
    <property type="match status" value="1"/>
</dbReference>
<dbReference type="InterPro" id="IPR003660">
    <property type="entry name" value="HAMP_dom"/>
</dbReference>
<evidence type="ECO:0000256" key="19">
    <source>
        <dbReference type="SAM" id="SignalP"/>
    </source>
</evidence>
<dbReference type="InterPro" id="IPR036097">
    <property type="entry name" value="HisK_dim/P_sf"/>
</dbReference>
<dbReference type="PROSITE" id="PS50112">
    <property type="entry name" value="PAS"/>
    <property type="match status" value="1"/>
</dbReference>
<feature type="domain" description="Response regulatory" evidence="21">
    <location>
        <begin position="1045"/>
        <end position="1164"/>
    </location>
</feature>
<evidence type="ECO:0000256" key="7">
    <source>
        <dbReference type="ARBA" id="ARBA00022777"/>
    </source>
</evidence>
<keyword evidence="18" id="KW-0472">Membrane</keyword>
<dbReference type="PRINTS" id="PR00344">
    <property type="entry name" value="BCTRLSENSOR"/>
</dbReference>
<dbReference type="SMART" id="SM00073">
    <property type="entry name" value="HPT"/>
    <property type="match status" value="1"/>
</dbReference>
<dbReference type="CDD" id="cd00156">
    <property type="entry name" value="REC"/>
    <property type="match status" value="1"/>
</dbReference>
<dbReference type="InterPro" id="IPR003594">
    <property type="entry name" value="HATPase_dom"/>
</dbReference>
<dbReference type="InterPro" id="IPR005467">
    <property type="entry name" value="His_kinase_dom"/>
</dbReference>
<feature type="domain" description="HPt" evidence="25">
    <location>
        <begin position="1374"/>
        <end position="1471"/>
    </location>
</feature>
<evidence type="ECO:0000256" key="10">
    <source>
        <dbReference type="ARBA" id="ARBA00059827"/>
    </source>
</evidence>
<feature type="signal peptide" evidence="19">
    <location>
        <begin position="1"/>
        <end position="25"/>
    </location>
</feature>
<feature type="coiled-coil region" evidence="16">
    <location>
        <begin position="771"/>
        <end position="803"/>
    </location>
</feature>
<keyword evidence="5" id="KW-0808">Transferase</keyword>
<evidence type="ECO:0000256" key="15">
    <source>
        <dbReference type="PROSITE-ProRule" id="PRU00169"/>
    </source>
</evidence>
<keyword evidence="6" id="KW-0547">Nucleotide-binding</keyword>
<feature type="transmembrane region" description="Helical" evidence="18">
    <location>
        <begin position="583"/>
        <end position="606"/>
    </location>
</feature>